<keyword evidence="2" id="KW-0479">Metal-binding</keyword>
<dbReference type="EMBL" id="JAEACU010000010">
    <property type="protein sequence ID" value="KAH7516289.1"/>
    <property type="molecule type" value="Genomic_DNA"/>
</dbReference>
<gene>
    <name evidence="6" type="ORF">FEM48_Zijuj10G0119500</name>
</gene>
<name>A0A978UN87_ZIZJJ</name>
<protein>
    <submittedName>
        <fullName evidence="6">Uncharacterized protein</fullName>
    </submittedName>
</protein>
<sequence>MLDRKETDKLSQLELIDVLQRLGLSYYFEELKSILKGLHEAFNAFKDKIENFMKDMSEDTMGMLSLYEASYYLTEGENILEDARDFTTKNLKEYIEKGKDENEVCILVRHALELPLHWRVPRLEDRWFIDVYERRQDMNPVLLELAKLDFNWTDLCNSYLREAKWYYSGYTPSFEEYMENAWISISAPVVLVHTYFSVSNPITQEALQCLEDYPNILRWPSMIFRLADDLGTSSGELERGDVPKSTETGVSEDDARKYIKFFMVKYGRR</sequence>
<dbReference type="InterPro" id="IPR036965">
    <property type="entry name" value="Terpene_synth_N_sf"/>
</dbReference>
<feature type="domain" description="Terpene synthase metal-binding" evidence="5">
    <location>
        <begin position="151"/>
        <end position="261"/>
    </location>
</feature>
<dbReference type="SUPFAM" id="SSF48576">
    <property type="entry name" value="Terpenoid synthases"/>
    <property type="match status" value="1"/>
</dbReference>
<dbReference type="InterPro" id="IPR050148">
    <property type="entry name" value="Terpene_synthase-like"/>
</dbReference>
<reference evidence="6" key="1">
    <citation type="journal article" date="2021" name="Front. Plant Sci.">
        <title>Chromosome-Scale Genome Assembly for Chinese Sour Jujube and Insights Into Its Genome Evolution and Domestication Signature.</title>
        <authorList>
            <person name="Shen L.-Y."/>
            <person name="Luo H."/>
            <person name="Wang X.-L."/>
            <person name="Wang X.-M."/>
            <person name="Qiu X.-J."/>
            <person name="Liu H."/>
            <person name="Zhou S.-S."/>
            <person name="Jia K.-H."/>
            <person name="Nie S."/>
            <person name="Bao Y.-T."/>
            <person name="Zhang R.-G."/>
            <person name="Yun Q.-Z."/>
            <person name="Chai Y.-H."/>
            <person name="Lu J.-Y."/>
            <person name="Li Y."/>
            <person name="Zhao S.-W."/>
            <person name="Mao J.-F."/>
            <person name="Jia S.-G."/>
            <person name="Mao Y.-M."/>
        </authorList>
    </citation>
    <scope>NUCLEOTIDE SEQUENCE</scope>
    <source>
        <strain evidence="6">AT0</strain>
        <tissue evidence="6">Leaf</tissue>
    </source>
</reference>
<dbReference type="InterPro" id="IPR005630">
    <property type="entry name" value="Terpene_synthase_metal-bd"/>
</dbReference>
<accession>A0A978UN87</accession>
<dbReference type="SUPFAM" id="SSF48239">
    <property type="entry name" value="Terpenoid cyclases/Protein prenyltransferases"/>
    <property type="match status" value="1"/>
</dbReference>
<dbReference type="Gene3D" id="1.10.600.10">
    <property type="entry name" value="Farnesyl Diphosphate Synthase"/>
    <property type="match status" value="1"/>
</dbReference>
<dbReference type="Gene3D" id="1.50.10.130">
    <property type="entry name" value="Terpene synthase, N-terminal domain"/>
    <property type="match status" value="2"/>
</dbReference>
<evidence type="ECO:0000313" key="6">
    <source>
        <dbReference type="EMBL" id="KAH7516289.1"/>
    </source>
</evidence>
<dbReference type="InterPro" id="IPR001906">
    <property type="entry name" value="Terpene_synth_N"/>
</dbReference>
<dbReference type="Pfam" id="PF03936">
    <property type="entry name" value="Terpene_synth_C"/>
    <property type="match status" value="1"/>
</dbReference>
<dbReference type="GO" id="GO:0016114">
    <property type="term" value="P:terpenoid biosynthetic process"/>
    <property type="evidence" value="ECO:0007669"/>
    <property type="project" value="InterPro"/>
</dbReference>
<evidence type="ECO:0000259" key="5">
    <source>
        <dbReference type="Pfam" id="PF03936"/>
    </source>
</evidence>
<dbReference type="InterPro" id="IPR008949">
    <property type="entry name" value="Isoprenoid_synthase_dom_sf"/>
</dbReference>
<evidence type="ECO:0000259" key="4">
    <source>
        <dbReference type="Pfam" id="PF01397"/>
    </source>
</evidence>
<organism evidence="6 7">
    <name type="scientific">Ziziphus jujuba var. spinosa</name>
    <dbReference type="NCBI Taxonomy" id="714518"/>
    <lineage>
        <taxon>Eukaryota</taxon>
        <taxon>Viridiplantae</taxon>
        <taxon>Streptophyta</taxon>
        <taxon>Embryophyta</taxon>
        <taxon>Tracheophyta</taxon>
        <taxon>Spermatophyta</taxon>
        <taxon>Magnoliopsida</taxon>
        <taxon>eudicotyledons</taxon>
        <taxon>Gunneridae</taxon>
        <taxon>Pentapetalae</taxon>
        <taxon>rosids</taxon>
        <taxon>fabids</taxon>
        <taxon>Rosales</taxon>
        <taxon>Rhamnaceae</taxon>
        <taxon>Paliureae</taxon>
        <taxon>Ziziphus</taxon>
    </lineage>
</organism>
<evidence type="ECO:0000256" key="2">
    <source>
        <dbReference type="ARBA" id="ARBA00022723"/>
    </source>
</evidence>
<dbReference type="InterPro" id="IPR008930">
    <property type="entry name" value="Terpenoid_cyclase/PrenylTrfase"/>
</dbReference>
<dbReference type="PANTHER" id="PTHR31225">
    <property type="entry name" value="OS04G0344100 PROTEIN-RELATED"/>
    <property type="match status" value="1"/>
</dbReference>
<dbReference type="AlphaFoldDB" id="A0A978UN87"/>
<evidence type="ECO:0000313" key="7">
    <source>
        <dbReference type="Proteomes" id="UP000813462"/>
    </source>
</evidence>
<keyword evidence="3" id="KW-0460">Magnesium</keyword>
<dbReference type="GO" id="GO:0000287">
    <property type="term" value="F:magnesium ion binding"/>
    <property type="evidence" value="ECO:0007669"/>
    <property type="project" value="InterPro"/>
</dbReference>
<feature type="domain" description="Terpene synthase N-terminal" evidence="4">
    <location>
        <begin position="40"/>
        <end position="112"/>
    </location>
</feature>
<dbReference type="Pfam" id="PF01397">
    <property type="entry name" value="Terpene_synth"/>
    <property type="match status" value="1"/>
</dbReference>
<dbReference type="GO" id="GO:0010333">
    <property type="term" value="F:terpene synthase activity"/>
    <property type="evidence" value="ECO:0007669"/>
    <property type="project" value="InterPro"/>
</dbReference>
<comment type="cofactor">
    <cofactor evidence="1">
        <name>Mg(2+)</name>
        <dbReference type="ChEBI" id="CHEBI:18420"/>
    </cofactor>
</comment>
<evidence type="ECO:0000256" key="1">
    <source>
        <dbReference type="ARBA" id="ARBA00001946"/>
    </source>
</evidence>
<dbReference type="PANTHER" id="PTHR31225:SF9">
    <property type="entry name" value="TERPENE SYNTHASE 10"/>
    <property type="match status" value="1"/>
</dbReference>
<proteinExistence type="predicted"/>
<evidence type="ECO:0000256" key="3">
    <source>
        <dbReference type="ARBA" id="ARBA00022842"/>
    </source>
</evidence>
<dbReference type="Proteomes" id="UP000813462">
    <property type="component" value="Unassembled WGS sequence"/>
</dbReference>
<comment type="caution">
    <text evidence="6">The sequence shown here is derived from an EMBL/GenBank/DDBJ whole genome shotgun (WGS) entry which is preliminary data.</text>
</comment>